<accession>A0A0F9MXA6</accession>
<organism evidence="1">
    <name type="scientific">marine sediment metagenome</name>
    <dbReference type="NCBI Taxonomy" id="412755"/>
    <lineage>
        <taxon>unclassified sequences</taxon>
        <taxon>metagenomes</taxon>
        <taxon>ecological metagenomes</taxon>
    </lineage>
</organism>
<dbReference type="AlphaFoldDB" id="A0A0F9MXA6"/>
<evidence type="ECO:0000313" key="1">
    <source>
        <dbReference type="EMBL" id="KKM73897.1"/>
    </source>
</evidence>
<proteinExistence type="predicted"/>
<evidence type="ECO:0008006" key="2">
    <source>
        <dbReference type="Google" id="ProtNLM"/>
    </source>
</evidence>
<reference evidence="1" key="1">
    <citation type="journal article" date="2015" name="Nature">
        <title>Complex archaea that bridge the gap between prokaryotes and eukaryotes.</title>
        <authorList>
            <person name="Spang A."/>
            <person name="Saw J.H."/>
            <person name="Jorgensen S.L."/>
            <person name="Zaremba-Niedzwiedzka K."/>
            <person name="Martijn J."/>
            <person name="Lind A.E."/>
            <person name="van Eijk R."/>
            <person name="Schleper C."/>
            <person name="Guy L."/>
            <person name="Ettema T.J."/>
        </authorList>
    </citation>
    <scope>NUCLEOTIDE SEQUENCE</scope>
</reference>
<dbReference type="EMBL" id="LAZR01009227">
    <property type="protein sequence ID" value="KKM73897.1"/>
    <property type="molecule type" value="Genomic_DNA"/>
</dbReference>
<gene>
    <name evidence="1" type="ORF">LCGC14_1405770</name>
</gene>
<comment type="caution">
    <text evidence="1">The sequence shown here is derived from an EMBL/GenBank/DDBJ whole genome shotgun (WGS) entry which is preliminary data.</text>
</comment>
<sequence length="148" mass="16243">MPSIKDQSTVEAIAREFTSNGRNEEEAMLTVGYSKSYARSGLGHRIYADIRIKAAIARIDAVQAQIGHRTVKNLDLMYQSGFDIAKIQKNPAAMATNATGIARLYGLDKDNEVGGDKATILTPEQAQTYRDMAAAANRERIRLNKKAV</sequence>
<protein>
    <recommendedName>
        <fullName evidence="2">Terminase small subunit</fullName>
    </recommendedName>
</protein>
<name>A0A0F9MXA6_9ZZZZ</name>